<dbReference type="Proteomes" id="UP000242180">
    <property type="component" value="Unassembled WGS sequence"/>
</dbReference>
<keyword evidence="3" id="KW-1185">Reference proteome</keyword>
<protein>
    <recommendedName>
        <fullName evidence="4">HCP-like protein</fullName>
    </recommendedName>
</protein>
<dbReference type="Pfam" id="PF08238">
    <property type="entry name" value="Sel1"/>
    <property type="match status" value="4"/>
</dbReference>
<feature type="region of interest" description="Disordered" evidence="1">
    <location>
        <begin position="70"/>
        <end position="97"/>
    </location>
</feature>
<dbReference type="Gene3D" id="1.25.40.10">
    <property type="entry name" value="Tetratricopeptide repeat domain"/>
    <property type="match status" value="1"/>
</dbReference>
<organism evidence="2 3">
    <name type="scientific">Syncephalastrum racemosum</name>
    <name type="common">Filamentous fungus</name>
    <dbReference type="NCBI Taxonomy" id="13706"/>
    <lineage>
        <taxon>Eukaryota</taxon>
        <taxon>Fungi</taxon>
        <taxon>Fungi incertae sedis</taxon>
        <taxon>Mucoromycota</taxon>
        <taxon>Mucoromycotina</taxon>
        <taxon>Mucoromycetes</taxon>
        <taxon>Mucorales</taxon>
        <taxon>Syncephalastraceae</taxon>
        <taxon>Syncephalastrum</taxon>
    </lineage>
</organism>
<accession>A0A1X2HRI3</accession>
<dbReference type="SUPFAM" id="SSF81901">
    <property type="entry name" value="HCP-like"/>
    <property type="match status" value="1"/>
</dbReference>
<dbReference type="AlphaFoldDB" id="A0A1X2HRI3"/>
<dbReference type="STRING" id="13706.A0A1X2HRI3"/>
<name>A0A1X2HRI3_SYNRA</name>
<dbReference type="PANTHER" id="PTHR43628:SF1">
    <property type="entry name" value="CHITIN SYNTHASE REGULATORY FACTOR 2-RELATED"/>
    <property type="match status" value="1"/>
</dbReference>
<evidence type="ECO:0000313" key="3">
    <source>
        <dbReference type="Proteomes" id="UP000242180"/>
    </source>
</evidence>
<dbReference type="PANTHER" id="PTHR43628">
    <property type="entry name" value="ACTIVATOR OF C KINASE PROTEIN 1-RELATED"/>
    <property type="match status" value="1"/>
</dbReference>
<evidence type="ECO:0000256" key="1">
    <source>
        <dbReference type="SAM" id="MobiDB-lite"/>
    </source>
</evidence>
<dbReference type="InParanoid" id="A0A1X2HRI3"/>
<dbReference type="InterPro" id="IPR011990">
    <property type="entry name" value="TPR-like_helical_dom_sf"/>
</dbReference>
<dbReference type="OMA" id="QSSEAQW"/>
<dbReference type="SMART" id="SM00671">
    <property type="entry name" value="SEL1"/>
    <property type="match status" value="3"/>
</dbReference>
<dbReference type="GO" id="GO:0010972">
    <property type="term" value="P:negative regulation of G2/M transition of mitotic cell cycle"/>
    <property type="evidence" value="ECO:0007669"/>
    <property type="project" value="TreeGrafter"/>
</dbReference>
<feature type="compositionally biased region" description="Low complexity" evidence="1">
    <location>
        <begin position="19"/>
        <end position="40"/>
    </location>
</feature>
<proteinExistence type="predicted"/>
<reference evidence="2 3" key="1">
    <citation type="submission" date="2016-07" db="EMBL/GenBank/DDBJ databases">
        <title>Pervasive Adenine N6-methylation of Active Genes in Fungi.</title>
        <authorList>
            <consortium name="DOE Joint Genome Institute"/>
            <person name="Mondo S.J."/>
            <person name="Dannebaum R.O."/>
            <person name="Kuo R.C."/>
            <person name="Labutti K."/>
            <person name="Haridas S."/>
            <person name="Kuo A."/>
            <person name="Salamov A."/>
            <person name="Ahrendt S.R."/>
            <person name="Lipzen A."/>
            <person name="Sullivan W."/>
            <person name="Andreopoulos W.B."/>
            <person name="Clum A."/>
            <person name="Lindquist E."/>
            <person name="Daum C."/>
            <person name="Ramamoorthy G.K."/>
            <person name="Gryganskyi A."/>
            <person name="Culley D."/>
            <person name="Magnuson J.K."/>
            <person name="James T.Y."/>
            <person name="O'Malley M.A."/>
            <person name="Stajich J.E."/>
            <person name="Spatafora J.W."/>
            <person name="Visel A."/>
            <person name="Grigoriev I.V."/>
        </authorList>
    </citation>
    <scope>NUCLEOTIDE SEQUENCE [LARGE SCALE GENOMIC DNA]</scope>
    <source>
        <strain evidence="2 3">NRRL 2496</strain>
    </source>
</reference>
<dbReference type="PROSITE" id="PS51257">
    <property type="entry name" value="PROKAR_LIPOPROTEIN"/>
    <property type="match status" value="1"/>
</dbReference>
<sequence length="307" mass="34053">MLKRLHLGQKRDSAELDSDTSSASSTLSSSASCLVSSPTSPTLRPGPPLIRAYSTNTLHDLADLHKQSRGLHATAQHGKSRPRSKADPAPVLRRADSTVTRQQAALAARPSCAIIEETARVFSTLQPDSPEDQEVHSWVEQGIRFHERGDIEMATDYFRRAATYTHTHTQPQPLALFLYGISLRHGWGCRPNEQLAFQYLQKAAEVALVGIEEQPERKSELVMAIYELAVSFSHGWGVLKSKETAVFFYKVAADLGDPDAQNDLAHCYKSGFGAKKDMRLAAHYFRLAEAQGRGIVGNSWIHKDKYK</sequence>
<feature type="region of interest" description="Disordered" evidence="1">
    <location>
        <begin position="1"/>
        <end position="49"/>
    </location>
</feature>
<dbReference type="InterPro" id="IPR006597">
    <property type="entry name" value="Sel1-like"/>
</dbReference>
<dbReference type="OrthoDB" id="2148946at2759"/>
<dbReference type="InterPro" id="IPR052945">
    <property type="entry name" value="Mitotic_Regulator"/>
</dbReference>
<dbReference type="GO" id="GO:0032153">
    <property type="term" value="C:cell division site"/>
    <property type="evidence" value="ECO:0007669"/>
    <property type="project" value="TreeGrafter"/>
</dbReference>
<evidence type="ECO:0000313" key="2">
    <source>
        <dbReference type="EMBL" id="ORZ02179.1"/>
    </source>
</evidence>
<gene>
    <name evidence="2" type="ORF">BCR43DRAFT_481145</name>
</gene>
<dbReference type="EMBL" id="MCGN01000001">
    <property type="protein sequence ID" value="ORZ02179.1"/>
    <property type="molecule type" value="Genomic_DNA"/>
</dbReference>
<evidence type="ECO:0008006" key="4">
    <source>
        <dbReference type="Google" id="ProtNLM"/>
    </source>
</evidence>
<comment type="caution">
    <text evidence="2">The sequence shown here is derived from an EMBL/GenBank/DDBJ whole genome shotgun (WGS) entry which is preliminary data.</text>
</comment>